<dbReference type="AlphaFoldDB" id="A0A3S2V3I5"/>
<dbReference type="Proteomes" id="UP000285211">
    <property type="component" value="Unassembled WGS sequence"/>
</dbReference>
<gene>
    <name evidence="1" type="ORF">EOD40_11105</name>
</gene>
<sequence>MKYFFNIPFLLIYLLSITCVGMYGQIIHEDSLRTKIARYTAANPGDVLYIATDKSIYLPTETIWFAGYLIEMSQKADTLSPNLLSVALQRNDTTAVSLQKNYLINNGFCPGSLTLPNTLTPGNYLLTACTNVINKQGKPIHVFRKEITIKTGTSPSILVDFKIRDKTVMDSIFIDTKVYFPPNTSVSDRSKSYISYNLKNSGSKKIKIGMTEQVTIALPISEVETSNHILYTTTTIGKSNLNFNVKLPIIRQPKFDIRFYPEGGDLVTGLQSKVAWESRLTNGGAVQLKALLLENEKAIDTIETDEHGLGWFNILPKNGSEYTLKVMDNKALVAPNVYPLPKPSPTGIVLEIPTAVVGDILSIRVGTQQDKQIRLAITNAYTKETKIAPPIAVKGEKRMNLLLNDVSKGMNTLTLLDDDGQPLAERQFFAHYKNNNEAVITIEKDSYNVREKVSAKLRITDAGGQPLGGIFTVSCVQNSRLDTIRKNDIVSHFYTIPLMSQDTNENSNITELYHNQKYLENMLFLKGGQRSLWQQLTLPNSAASISKLERLKLKGQIEYKDKSKIKKTFTLLIRQDSLWNFIPTDKTGIFLPDPKSIVIVENGYLEAKVMEGNRSIDYTTMSIDDPMQKLMQSIKMTTHDTQLQNTSSQSSKKNLLDIGNDKSQIQLKEVVVKGTRKNKPYSYGANKCGDYVCSSGYLNCPVHSAYSYDNNPPPIKGETYLFMRSFGAGYDVINRIYQGCLWEGDKLGVYTAREFYGMDENKLKETFEKYYMSTIFWKPFITAVKNKETSIDFYTSDQAGTYKIKIEGIAENGDFIYEEKTITINKE</sequence>
<evidence type="ECO:0000313" key="1">
    <source>
        <dbReference type="EMBL" id="RVT75308.1"/>
    </source>
</evidence>
<evidence type="ECO:0008006" key="3">
    <source>
        <dbReference type="Google" id="ProtNLM"/>
    </source>
</evidence>
<name>A0A3S2V3I5_9FLAO</name>
<organism evidence="1 2">
    <name type="scientific">Flavobacterium sufflavum</name>
    <dbReference type="NCBI Taxonomy" id="1921138"/>
    <lineage>
        <taxon>Bacteria</taxon>
        <taxon>Pseudomonadati</taxon>
        <taxon>Bacteroidota</taxon>
        <taxon>Flavobacteriia</taxon>
        <taxon>Flavobacteriales</taxon>
        <taxon>Flavobacteriaceae</taxon>
        <taxon>Flavobacterium</taxon>
    </lineage>
</organism>
<dbReference type="Gene3D" id="2.60.40.1930">
    <property type="match status" value="1"/>
</dbReference>
<proteinExistence type="predicted"/>
<dbReference type="RefSeq" id="WP_128195515.1">
    <property type="nucleotide sequence ID" value="NZ_SACJ01000006.1"/>
</dbReference>
<reference evidence="1 2" key="1">
    <citation type="submission" date="2019-01" db="EMBL/GenBank/DDBJ databases">
        <authorList>
            <person name="Chen W.-M."/>
        </authorList>
    </citation>
    <scope>NUCLEOTIDE SEQUENCE [LARGE SCALE GENOMIC DNA]</scope>
    <source>
        <strain evidence="1 2">BBQ-12</strain>
    </source>
</reference>
<dbReference type="OrthoDB" id="679547at2"/>
<protein>
    <recommendedName>
        <fullName evidence="3">Macroglobulin domain-containing protein</fullName>
    </recommendedName>
</protein>
<comment type="caution">
    <text evidence="1">The sequence shown here is derived from an EMBL/GenBank/DDBJ whole genome shotgun (WGS) entry which is preliminary data.</text>
</comment>
<accession>A0A3S2V3I5</accession>
<dbReference type="EMBL" id="SACJ01000006">
    <property type="protein sequence ID" value="RVT75308.1"/>
    <property type="molecule type" value="Genomic_DNA"/>
</dbReference>
<evidence type="ECO:0000313" key="2">
    <source>
        <dbReference type="Proteomes" id="UP000285211"/>
    </source>
</evidence>
<keyword evidence="2" id="KW-1185">Reference proteome</keyword>